<name>A0A0A8ZGF4_ARUDO</name>
<protein>
    <submittedName>
        <fullName evidence="2">Uncharacterized protein</fullName>
    </submittedName>
</protein>
<evidence type="ECO:0000256" key="1">
    <source>
        <dbReference type="SAM" id="MobiDB-lite"/>
    </source>
</evidence>
<reference evidence="2" key="2">
    <citation type="journal article" date="2015" name="Data Brief">
        <title>Shoot transcriptome of the giant reed, Arundo donax.</title>
        <authorList>
            <person name="Barrero R.A."/>
            <person name="Guerrero F.D."/>
            <person name="Moolhuijzen P."/>
            <person name="Goolsby J.A."/>
            <person name="Tidwell J."/>
            <person name="Bellgard S.E."/>
            <person name="Bellgard M.I."/>
        </authorList>
    </citation>
    <scope>NUCLEOTIDE SEQUENCE</scope>
    <source>
        <tissue evidence="2">Shoot tissue taken approximately 20 cm above the soil surface</tissue>
    </source>
</reference>
<dbReference type="EMBL" id="GBRH01259426">
    <property type="protein sequence ID" value="JAD38469.1"/>
    <property type="molecule type" value="Transcribed_RNA"/>
</dbReference>
<dbReference type="AlphaFoldDB" id="A0A0A8ZGF4"/>
<accession>A0A0A8ZGF4</accession>
<proteinExistence type="predicted"/>
<organism evidence="2">
    <name type="scientific">Arundo donax</name>
    <name type="common">Giant reed</name>
    <name type="synonym">Donax arundinaceus</name>
    <dbReference type="NCBI Taxonomy" id="35708"/>
    <lineage>
        <taxon>Eukaryota</taxon>
        <taxon>Viridiplantae</taxon>
        <taxon>Streptophyta</taxon>
        <taxon>Embryophyta</taxon>
        <taxon>Tracheophyta</taxon>
        <taxon>Spermatophyta</taxon>
        <taxon>Magnoliopsida</taxon>
        <taxon>Liliopsida</taxon>
        <taxon>Poales</taxon>
        <taxon>Poaceae</taxon>
        <taxon>PACMAD clade</taxon>
        <taxon>Arundinoideae</taxon>
        <taxon>Arundineae</taxon>
        <taxon>Arundo</taxon>
    </lineage>
</organism>
<evidence type="ECO:0000313" key="2">
    <source>
        <dbReference type="EMBL" id="JAD38469.1"/>
    </source>
</evidence>
<reference evidence="2" key="1">
    <citation type="submission" date="2014-09" db="EMBL/GenBank/DDBJ databases">
        <authorList>
            <person name="Magalhaes I.L.F."/>
            <person name="Oliveira U."/>
            <person name="Santos F.R."/>
            <person name="Vidigal T.H.D.A."/>
            <person name="Brescovit A.D."/>
            <person name="Santos A.J."/>
        </authorList>
    </citation>
    <scope>NUCLEOTIDE SEQUENCE</scope>
    <source>
        <tissue evidence="2">Shoot tissue taken approximately 20 cm above the soil surface</tissue>
    </source>
</reference>
<feature type="region of interest" description="Disordered" evidence="1">
    <location>
        <begin position="1"/>
        <end position="28"/>
    </location>
</feature>
<sequence length="28" mass="3320">MPDDKQDHNICMIEESGPLWHPTKHTKM</sequence>